<comment type="caution">
    <text evidence="9">The sequence shown here is derived from an EMBL/GenBank/DDBJ whole genome shotgun (WGS) entry which is preliminary data.</text>
</comment>
<evidence type="ECO:0000313" key="9">
    <source>
        <dbReference type="EMBL" id="MBN8660838.1"/>
    </source>
</evidence>
<dbReference type="PROSITE" id="PS00107">
    <property type="entry name" value="PROTEIN_KINASE_ATP"/>
    <property type="match status" value="1"/>
</dbReference>
<dbReference type="PIRSF" id="PIRSF000654">
    <property type="entry name" value="Integrin-linked_kinase"/>
    <property type="match status" value="1"/>
</dbReference>
<evidence type="ECO:0000259" key="8">
    <source>
        <dbReference type="PROSITE" id="PS50011"/>
    </source>
</evidence>
<feature type="binding site" evidence="7">
    <location>
        <position position="50"/>
    </location>
    <ligand>
        <name>ATP</name>
        <dbReference type="ChEBI" id="CHEBI:30616"/>
    </ligand>
</feature>
<dbReference type="PROSITE" id="PS50011">
    <property type="entry name" value="PROTEIN_KINASE_DOM"/>
    <property type="match status" value="1"/>
</dbReference>
<evidence type="ECO:0000256" key="5">
    <source>
        <dbReference type="ARBA" id="ARBA00022777"/>
    </source>
</evidence>
<dbReference type="EC" id="2.7.11.1" evidence="1"/>
<dbReference type="SUPFAM" id="SSF56112">
    <property type="entry name" value="Protein kinase-like (PK-like)"/>
    <property type="match status" value="1"/>
</dbReference>
<dbReference type="GO" id="GO:0004674">
    <property type="term" value="F:protein serine/threonine kinase activity"/>
    <property type="evidence" value="ECO:0007669"/>
    <property type="project" value="UniProtKB-KW"/>
</dbReference>
<dbReference type="GO" id="GO:0005524">
    <property type="term" value="F:ATP binding"/>
    <property type="evidence" value="ECO:0007669"/>
    <property type="project" value="UniProtKB-UniRule"/>
</dbReference>
<gene>
    <name evidence="9" type="ORF">J0M35_10765</name>
</gene>
<dbReference type="EMBL" id="JAFLCK010000014">
    <property type="protein sequence ID" value="MBN8660838.1"/>
    <property type="molecule type" value="Genomic_DNA"/>
</dbReference>
<dbReference type="InterPro" id="IPR011009">
    <property type="entry name" value="Kinase-like_dom_sf"/>
</dbReference>
<evidence type="ECO:0000256" key="2">
    <source>
        <dbReference type="ARBA" id="ARBA00022527"/>
    </source>
</evidence>
<evidence type="ECO:0000256" key="6">
    <source>
        <dbReference type="ARBA" id="ARBA00022840"/>
    </source>
</evidence>
<evidence type="ECO:0000256" key="1">
    <source>
        <dbReference type="ARBA" id="ARBA00012513"/>
    </source>
</evidence>
<organism evidence="9 10">
    <name type="scientific">Candidatus Obscuribacter phosphatis</name>
    <dbReference type="NCBI Taxonomy" id="1906157"/>
    <lineage>
        <taxon>Bacteria</taxon>
        <taxon>Bacillati</taxon>
        <taxon>Candidatus Melainabacteria</taxon>
        <taxon>Candidatus Obscuribacterales</taxon>
        <taxon>Candidatus Obscuribacteraceae</taxon>
        <taxon>Candidatus Obscuribacter</taxon>
    </lineage>
</organism>
<keyword evidence="4 7" id="KW-0547">Nucleotide-binding</keyword>
<dbReference type="SMART" id="SM00220">
    <property type="entry name" value="S_TKc"/>
    <property type="match status" value="1"/>
</dbReference>
<protein>
    <recommendedName>
        <fullName evidence="1">non-specific serine/threonine protein kinase</fullName>
        <ecNumber evidence="1">2.7.11.1</ecNumber>
    </recommendedName>
</protein>
<dbReference type="Proteomes" id="UP000664277">
    <property type="component" value="Unassembled WGS sequence"/>
</dbReference>
<keyword evidence="6 7" id="KW-0067">ATP-binding</keyword>
<dbReference type="Pfam" id="PF00069">
    <property type="entry name" value="Pkinase"/>
    <property type="match status" value="1"/>
</dbReference>
<dbReference type="PANTHER" id="PTHR43289">
    <property type="entry name" value="MITOGEN-ACTIVATED PROTEIN KINASE KINASE KINASE 20-RELATED"/>
    <property type="match status" value="1"/>
</dbReference>
<feature type="domain" description="Protein kinase" evidence="8">
    <location>
        <begin position="21"/>
        <end position="316"/>
    </location>
</feature>
<sequence length="316" mass="35484">MQEGLNRLGGQPQNLVLAGRYLLQEEVGTGGMGRVFKAQDQRKDSTCAVKVMHNHLKDDKISRKRFEREAELAISLRHDNIVAVSDFGLTEANEPYIVMEYLVGESLAEIIQRQGFLPVEQFTSIFLEVCRGLSYAHGANVVHRDMKPSNIMKTDCGQIKIVDFGIAKACARTGEICPTSASALKNLLTAREIDRETEDLLQDLTQPGEIFGSPLYMSPEQCYGEEADCRSEVYALGCMMYEALTGQTPLRGRNAMETMLKRVHDQPPRLSEEKGERQFPQVLEDLIARCLQKEPDKRFQTALALYEALEQIGHAK</sequence>
<dbReference type="Gene3D" id="1.10.510.10">
    <property type="entry name" value="Transferase(Phosphotransferase) domain 1"/>
    <property type="match status" value="1"/>
</dbReference>
<keyword evidence="3" id="KW-0808">Transferase</keyword>
<dbReference type="CDD" id="cd14014">
    <property type="entry name" value="STKc_PknB_like"/>
    <property type="match status" value="1"/>
</dbReference>
<keyword evidence="2 9" id="KW-0723">Serine/threonine-protein kinase</keyword>
<evidence type="ECO:0000256" key="3">
    <source>
        <dbReference type="ARBA" id="ARBA00022679"/>
    </source>
</evidence>
<accession>A0A8J7TNA9</accession>
<dbReference type="InterPro" id="IPR000719">
    <property type="entry name" value="Prot_kinase_dom"/>
</dbReference>
<dbReference type="FunFam" id="1.10.510.10:FF:000021">
    <property type="entry name" value="Serine/threonine protein kinase"/>
    <property type="match status" value="1"/>
</dbReference>
<evidence type="ECO:0000256" key="7">
    <source>
        <dbReference type="PROSITE-ProRule" id="PRU10141"/>
    </source>
</evidence>
<dbReference type="PANTHER" id="PTHR43289:SF6">
    <property type="entry name" value="SERINE_THREONINE-PROTEIN KINASE NEKL-3"/>
    <property type="match status" value="1"/>
</dbReference>
<dbReference type="AlphaFoldDB" id="A0A8J7TNA9"/>
<dbReference type="InterPro" id="IPR017441">
    <property type="entry name" value="Protein_kinase_ATP_BS"/>
</dbReference>
<dbReference type="Gene3D" id="3.30.200.20">
    <property type="entry name" value="Phosphorylase Kinase, domain 1"/>
    <property type="match status" value="1"/>
</dbReference>
<reference evidence="9" key="1">
    <citation type="submission" date="2021-02" db="EMBL/GenBank/DDBJ databases">
        <title>Genome-Resolved Metagenomics of a Microbial Community Performing Photosynthetic Biological Nutrient Removal.</title>
        <authorList>
            <person name="Mcdaniel E.A."/>
        </authorList>
    </citation>
    <scope>NUCLEOTIDE SEQUENCE</scope>
    <source>
        <strain evidence="9">UWPOB_OBS1</strain>
    </source>
</reference>
<evidence type="ECO:0000313" key="10">
    <source>
        <dbReference type="Proteomes" id="UP000664277"/>
    </source>
</evidence>
<keyword evidence="5 9" id="KW-0418">Kinase</keyword>
<name>A0A8J7TNA9_9BACT</name>
<evidence type="ECO:0000256" key="4">
    <source>
        <dbReference type="ARBA" id="ARBA00022741"/>
    </source>
</evidence>
<proteinExistence type="predicted"/>